<dbReference type="InterPro" id="IPR003439">
    <property type="entry name" value="ABC_transporter-like_ATP-bd"/>
</dbReference>
<protein>
    <recommendedName>
        <fullName evidence="4">ABC transporter domain-containing protein</fullName>
    </recommendedName>
</protein>
<feature type="domain" description="ABC transporter" evidence="4">
    <location>
        <begin position="12"/>
        <end position="228"/>
    </location>
</feature>
<dbReference type="GO" id="GO:0016887">
    <property type="term" value="F:ATP hydrolysis activity"/>
    <property type="evidence" value="ECO:0007669"/>
    <property type="project" value="InterPro"/>
</dbReference>
<dbReference type="InterPro" id="IPR051782">
    <property type="entry name" value="ABC_Transporter_VariousFunc"/>
</dbReference>
<dbReference type="EMBL" id="CP017696">
    <property type="protein sequence ID" value="ATO41161.1"/>
    <property type="molecule type" value="Genomic_DNA"/>
</dbReference>
<evidence type="ECO:0000313" key="5">
    <source>
        <dbReference type="EMBL" id="ATO41161.1"/>
    </source>
</evidence>
<dbReference type="PANTHER" id="PTHR42939">
    <property type="entry name" value="ABC TRANSPORTER ATP-BINDING PROTEIN ALBC-RELATED"/>
    <property type="match status" value="1"/>
</dbReference>
<evidence type="ECO:0000256" key="2">
    <source>
        <dbReference type="ARBA" id="ARBA00022741"/>
    </source>
</evidence>
<keyword evidence="1" id="KW-0813">Transport</keyword>
<accession>A0AAD0ADX2</accession>
<dbReference type="PROSITE" id="PS50893">
    <property type="entry name" value="ABC_TRANSPORTER_2"/>
    <property type="match status" value="1"/>
</dbReference>
<keyword evidence="3" id="KW-0067">ATP-binding</keyword>
<name>A0AAD0ADX2_9BIFI</name>
<sequence length="233" mass="26163">MLLKHIIDTENVRFADFSVHYGRRKVLDLQTGGFALNGQIIGLFGPNGAGKTTLLRSLTGLINRFSGTLTSPSPDDISYVPDTSYLYPFLNINKCVDLFSNRYADFNREKSLDLFHQLGLPLDRQLGTFSKGQNEQVQLILSFSRDCSLYALDEPLTSVDPFTRDKLLALMQQSLNKTSTVLMSTHIIAEIEDIFSQVIMINDGHIIANDSVESFKKKSGTLEQAFKNRMSEQ</sequence>
<dbReference type="SMART" id="SM00382">
    <property type="entry name" value="AAA"/>
    <property type="match status" value="1"/>
</dbReference>
<dbReference type="GO" id="GO:0005524">
    <property type="term" value="F:ATP binding"/>
    <property type="evidence" value="ECO:0007669"/>
    <property type="project" value="UniProtKB-KW"/>
</dbReference>
<dbReference type="GeneID" id="93050261"/>
<dbReference type="Gene3D" id="3.40.50.300">
    <property type="entry name" value="P-loop containing nucleotide triphosphate hydrolases"/>
    <property type="match status" value="1"/>
</dbReference>
<dbReference type="InterPro" id="IPR027417">
    <property type="entry name" value="P-loop_NTPase"/>
</dbReference>
<dbReference type="PANTHER" id="PTHR42939:SF1">
    <property type="entry name" value="ABC TRANSPORTER ATP-BINDING PROTEIN ALBC-RELATED"/>
    <property type="match status" value="1"/>
</dbReference>
<dbReference type="InterPro" id="IPR003593">
    <property type="entry name" value="AAA+_ATPase"/>
</dbReference>
<dbReference type="SUPFAM" id="SSF52540">
    <property type="entry name" value="P-loop containing nucleoside triphosphate hydrolases"/>
    <property type="match status" value="1"/>
</dbReference>
<evidence type="ECO:0000256" key="3">
    <source>
        <dbReference type="ARBA" id="ARBA00022840"/>
    </source>
</evidence>
<evidence type="ECO:0000313" key="6">
    <source>
        <dbReference type="Proteomes" id="UP000224056"/>
    </source>
</evidence>
<dbReference type="Pfam" id="PF00005">
    <property type="entry name" value="ABC_tran"/>
    <property type="match status" value="1"/>
</dbReference>
<evidence type="ECO:0000259" key="4">
    <source>
        <dbReference type="PROSITE" id="PS50893"/>
    </source>
</evidence>
<dbReference type="AlphaFoldDB" id="A0AAD0ADX2"/>
<evidence type="ECO:0000256" key="1">
    <source>
        <dbReference type="ARBA" id="ARBA00022448"/>
    </source>
</evidence>
<proteinExistence type="predicted"/>
<dbReference type="RefSeq" id="WP_015021682.1">
    <property type="nucleotide sequence ID" value="NZ_CP017696.1"/>
</dbReference>
<reference evidence="5 6" key="1">
    <citation type="submission" date="2016-10" db="EMBL/GenBank/DDBJ databases">
        <title>The whole genome sequencing and assembly of B. asteroides DSM 20089 strain.</title>
        <authorList>
            <person name="Lee Y.-J."/>
            <person name="Park M.-K."/>
            <person name="Yi H."/>
            <person name="Bahn Y.-S."/>
            <person name="Kim J.F."/>
            <person name="Lee D.-W."/>
        </authorList>
    </citation>
    <scope>NUCLEOTIDE SEQUENCE [LARGE SCALE GENOMIC DNA]</scope>
    <source>
        <strain evidence="5 6">DSM 20089</strain>
    </source>
</reference>
<dbReference type="Proteomes" id="UP000224056">
    <property type="component" value="Chromosome"/>
</dbReference>
<gene>
    <name evidence="5" type="ORF">BA20089_02560</name>
</gene>
<keyword evidence="2" id="KW-0547">Nucleotide-binding</keyword>
<organism evidence="5 6">
    <name type="scientific">Bifidobacterium asteroides DSM 20089</name>
    <dbReference type="NCBI Taxonomy" id="1437594"/>
    <lineage>
        <taxon>Bacteria</taxon>
        <taxon>Bacillati</taxon>
        <taxon>Actinomycetota</taxon>
        <taxon>Actinomycetes</taxon>
        <taxon>Bifidobacteriales</taxon>
        <taxon>Bifidobacteriaceae</taxon>
        <taxon>Bifidobacterium</taxon>
    </lineage>
</organism>